<sequence length="1590" mass="177155">MDSTGELLVLAHDFYARQAANSTETGASESNERPPVYKVVGLILAILSGLFIGVSFVMKKVGLLKANVKYQEEAGEGYGYLKNGWWWGGMTLMIIGEVCNFVAYAFVDAILVTPLGALSVVVTTILSAIFLKERLSFVGKVGCFNCIIGSVVIVINAPEQSAVSKIQDMKKLVLSPGFLSYAGIIIVACTFLALWAGPRYGKKSMLVYLSICSLIGGLSVVATQGLGAAIVTQIGGEAQFNQWFLYLLLVFVIATLLTEIIYLNKALNLFNAALVTPTYYVFFTSSTIVTSAILFRGFKGTPATISTVIMGFLQICAGVILLQLSKSAKDVPDAAVFKGDLDQVRTVAEQKEPEYEPKADSIRAGGALLRSMSNMRQRKEAEDAKRIHEERMAPIGENEQVEFDGLRRRKTVLEPGQAPLQRRKTLHPPLGMSEFPDDDTQSTVSDDIHPGFFTRLSHRRRRQQQHPAPHVYGLPPGLQHNPPEDTAYHPLGNPLGPLRSLRPGPAPIARPARPPKPPPHTAKRQFSFQNVFSRSHKREASDGAESSAGRPVSRGALSFTSRKSGKELAPPDRATEEERLGLVKGDSQNLLALPEYNSPPESSDTEEDWQVMGAGGSRVASPPAMGVSGAPLPQPVAFEPMRGARRVDSDDDTDDERRDEVMRDKYDESRSDRSGGAFIRETTQMPLAAVSHMSWYALLLLVPEASTILLDLAHIARSTSLNGFDHWPQRESSTQSSNPAQARFAQSSPANDDPAQGSQDADKPKKKKHRAGKKHRRNRRQSFAVPSEDQTDNGDADEGRPSLVEARQPSDHRQSFYRLGQANRSNTSLESEALLDHRPLQARRQSIHPGPFQPPGGQQYKHRQSNVFGASRSKLSKIQKSSDRESEEEGNTDDRTPLIPPAQQSSPASRSRGYGGFLGPSSGGQRSRRRSTDSGHSHRSRDKRTIFDPPEPPRESFPEYDVNNPPSVPVSPRMGPEMPYEDVMLIGELERETSRESRGSRLLSGDALIDIDGDGSEASPKSKPDDMRRRMTMSAEDDVCFPQDVMSETAHDDDETHEEPRRRSRHSRRRRWPELSVLEDYARQEQKERTMEGLRARKVSEPLMVGGRLRPQKRLWHREDDDAPYRFTYFNEEFESTIHSQTISELVQPGQTFRDLFLPDPPLLEDESSSDEDDESHPQPTQHHMPPSDRKTDTPNNGASGSASRQPSMLSVRDHKPQHHPSSGEQTGSNSPGGSRTPKGQRQKRYGPRPVFWLDVLSPTDTEMRVISKAFGIHALTAEDIMMQEAREKVELFKNYYFVNYRTFEQDTNSENFLDPVNMYVVVFGEGVISFHFSMTPHPANVRRRIRQLSDYLILSSDWISYAIIDDITDVYAPLIERIEDEVDEIDDAILGLHSLEENSDNAAKKTARPTEIEYEKQSEAGDVSSGDSGGDMLRRVGECRKKVMSLYRLLGNKADVIKGFAKRCNEQWEVAPRSEIGLYLGDIQDHIVTMTANLSHYENLLSRAHSNYLAQINIRMNERQEQTADVLGKLTVLGTIVLPMNIVTGMWGMNVMVPGQEVHNLWWFSGITTGLLIFGLTSYFIAKRVYGIV</sequence>
<proteinExistence type="predicted"/>
<dbReference type="EMBL" id="JAPDRP010000002">
    <property type="protein sequence ID" value="KAJ9648925.1"/>
    <property type="molecule type" value="Genomic_DNA"/>
</dbReference>
<gene>
    <name evidence="1" type="primary">MNR2</name>
    <name evidence="1" type="ORF">H2199_000838</name>
</gene>
<reference evidence="1" key="1">
    <citation type="submission" date="2022-10" db="EMBL/GenBank/DDBJ databases">
        <title>Culturing micro-colonial fungi from biological soil crusts in the Mojave desert and describing Neophaeococcomyces mojavensis, and introducing the new genera and species Taxawa tesnikishii.</title>
        <authorList>
            <person name="Kurbessoian T."/>
            <person name="Stajich J.E."/>
        </authorList>
    </citation>
    <scope>NUCLEOTIDE SEQUENCE</scope>
    <source>
        <strain evidence="1">JES_115</strain>
    </source>
</reference>
<keyword evidence="2" id="KW-1185">Reference proteome</keyword>
<organism evidence="1 2">
    <name type="scientific">Coniosporium tulheliwenetii</name>
    <dbReference type="NCBI Taxonomy" id="3383036"/>
    <lineage>
        <taxon>Eukaryota</taxon>
        <taxon>Fungi</taxon>
        <taxon>Dikarya</taxon>
        <taxon>Ascomycota</taxon>
        <taxon>Pezizomycotina</taxon>
        <taxon>Dothideomycetes</taxon>
        <taxon>Dothideomycetes incertae sedis</taxon>
        <taxon>Coniosporium</taxon>
    </lineage>
</organism>
<protein>
    <submittedName>
        <fullName evidence="1">CorA metal ion transporter</fullName>
    </submittedName>
</protein>
<comment type="caution">
    <text evidence="1">The sequence shown here is derived from an EMBL/GenBank/DDBJ whole genome shotgun (WGS) entry which is preliminary data.</text>
</comment>
<evidence type="ECO:0000313" key="1">
    <source>
        <dbReference type="EMBL" id="KAJ9648925.1"/>
    </source>
</evidence>
<dbReference type="Proteomes" id="UP001172680">
    <property type="component" value="Unassembled WGS sequence"/>
</dbReference>
<accession>A0ACC2ZMX0</accession>
<name>A0ACC2ZMX0_9PEZI</name>
<evidence type="ECO:0000313" key="2">
    <source>
        <dbReference type="Proteomes" id="UP001172680"/>
    </source>
</evidence>